<dbReference type="EMBL" id="JAAIYO010000002">
    <property type="protein sequence ID" value="MBE4748046.1"/>
    <property type="molecule type" value="Genomic_DNA"/>
</dbReference>
<evidence type="ECO:0008006" key="3">
    <source>
        <dbReference type="Google" id="ProtNLM"/>
    </source>
</evidence>
<dbReference type="Proteomes" id="UP001516472">
    <property type="component" value="Unassembled WGS sequence"/>
</dbReference>
<reference evidence="1 2" key="1">
    <citation type="submission" date="2020-02" db="EMBL/GenBank/DDBJ databases">
        <authorList>
            <person name="Babadi Z.K."/>
            <person name="Risdian C."/>
            <person name="Ebrahimipour G.H."/>
            <person name="Wink J."/>
        </authorList>
    </citation>
    <scope>NUCLEOTIDE SEQUENCE [LARGE SCALE GENOMIC DNA]</scope>
    <source>
        <strain evidence="1 2">ZKHCc1 1396</strain>
    </source>
</reference>
<sequence>MAKSKHKLPRALGWLSVGLGLTELLGAKPLLRSLGLSRGHGLVRGYGVRELAAGVGLLGPARKRPWLWARVAGDVLDLATLGRGFREPGVRRGRLMAATGFVAGATLLDVYAAARA</sequence>
<accession>A0ABR9PJG9</accession>
<evidence type="ECO:0000313" key="1">
    <source>
        <dbReference type="EMBL" id="MBE4748046.1"/>
    </source>
</evidence>
<protein>
    <recommendedName>
        <fullName evidence="3">Cyclase/dehydrase</fullName>
    </recommendedName>
</protein>
<keyword evidence="2" id="KW-1185">Reference proteome</keyword>
<proteinExistence type="predicted"/>
<gene>
    <name evidence="1" type="ORF">G4177_07620</name>
</gene>
<dbReference type="RefSeq" id="WP_193347492.1">
    <property type="nucleotide sequence ID" value="NZ_CBCSIP010000527.1"/>
</dbReference>
<evidence type="ECO:0000313" key="2">
    <source>
        <dbReference type="Proteomes" id="UP001516472"/>
    </source>
</evidence>
<organism evidence="1 2">
    <name type="scientific">Corallococcus soli</name>
    <dbReference type="NCBI Taxonomy" id="2710757"/>
    <lineage>
        <taxon>Bacteria</taxon>
        <taxon>Pseudomonadati</taxon>
        <taxon>Myxococcota</taxon>
        <taxon>Myxococcia</taxon>
        <taxon>Myxococcales</taxon>
        <taxon>Cystobacterineae</taxon>
        <taxon>Myxococcaceae</taxon>
        <taxon>Corallococcus</taxon>
    </lineage>
</organism>
<name>A0ABR9PJG9_9BACT</name>
<comment type="caution">
    <text evidence="1">The sequence shown here is derived from an EMBL/GenBank/DDBJ whole genome shotgun (WGS) entry which is preliminary data.</text>
</comment>